<evidence type="ECO:0000313" key="1">
    <source>
        <dbReference type="EMBL" id="CAE7275353.1"/>
    </source>
</evidence>
<keyword evidence="2" id="KW-1185">Reference proteome</keyword>
<comment type="caution">
    <text evidence="1">The sequence shown here is derived from an EMBL/GenBank/DDBJ whole genome shotgun (WGS) entry which is preliminary data.</text>
</comment>
<evidence type="ECO:0000313" key="2">
    <source>
        <dbReference type="Proteomes" id="UP000649617"/>
    </source>
</evidence>
<dbReference type="Proteomes" id="UP000649617">
    <property type="component" value="Unassembled WGS sequence"/>
</dbReference>
<dbReference type="OrthoDB" id="434140at2759"/>
<name>A0A812MRG6_SYMPI</name>
<protein>
    <submittedName>
        <fullName evidence="1">Uncharacterized protein</fullName>
    </submittedName>
</protein>
<reference evidence="1" key="1">
    <citation type="submission" date="2021-02" db="EMBL/GenBank/DDBJ databases">
        <authorList>
            <person name="Dougan E. K."/>
            <person name="Rhodes N."/>
            <person name="Thang M."/>
            <person name="Chan C."/>
        </authorList>
    </citation>
    <scope>NUCLEOTIDE SEQUENCE</scope>
</reference>
<accession>A0A812MRG6</accession>
<dbReference type="AlphaFoldDB" id="A0A812MRG6"/>
<proteinExistence type="predicted"/>
<gene>
    <name evidence="1" type="ORF">SPIL2461_LOCUS6127</name>
</gene>
<sequence>MNLAGKLKRSIAAEQGRLEMRRRLNAPTSNTGPGLGLTSRAVTCQVMLLRGSSSDFHKIAPSSEDPLTNPLTGATPFFHFREPDCVTTWLRGPGSQAQDDTLARHLAIQLKRLKAFVSFSSCFRLLSHCALTLLQVVEFMRTLLRRNPEALRNYRFEDVNLSSAFIVAWVTMVGPGLMEWHPVPKLLNHVDNGARKSWIDSPFNF</sequence>
<dbReference type="EMBL" id="CAJNIZ010009036">
    <property type="protein sequence ID" value="CAE7275353.1"/>
    <property type="molecule type" value="Genomic_DNA"/>
</dbReference>
<organism evidence="1 2">
    <name type="scientific">Symbiodinium pilosum</name>
    <name type="common">Dinoflagellate</name>
    <dbReference type="NCBI Taxonomy" id="2952"/>
    <lineage>
        <taxon>Eukaryota</taxon>
        <taxon>Sar</taxon>
        <taxon>Alveolata</taxon>
        <taxon>Dinophyceae</taxon>
        <taxon>Suessiales</taxon>
        <taxon>Symbiodiniaceae</taxon>
        <taxon>Symbiodinium</taxon>
    </lineage>
</organism>